<comment type="caution">
    <text evidence="2">The sequence shown here is derived from an EMBL/GenBank/DDBJ whole genome shotgun (WGS) entry which is preliminary data.</text>
</comment>
<evidence type="ECO:0008006" key="4">
    <source>
        <dbReference type="Google" id="ProtNLM"/>
    </source>
</evidence>
<accession>A0ABS9KAB1</accession>
<organism evidence="2 3">
    <name type="scientific">Rhodohalobacter sulfatireducens</name>
    <dbReference type="NCBI Taxonomy" id="2911366"/>
    <lineage>
        <taxon>Bacteria</taxon>
        <taxon>Pseudomonadati</taxon>
        <taxon>Balneolota</taxon>
        <taxon>Balneolia</taxon>
        <taxon>Balneolales</taxon>
        <taxon>Balneolaceae</taxon>
        <taxon>Rhodohalobacter</taxon>
    </lineage>
</organism>
<name>A0ABS9KAB1_9BACT</name>
<dbReference type="Proteomes" id="UP001165366">
    <property type="component" value="Unassembled WGS sequence"/>
</dbReference>
<keyword evidence="3" id="KW-1185">Reference proteome</keyword>
<reference evidence="2" key="1">
    <citation type="submission" date="2022-01" db="EMBL/GenBank/DDBJ databases">
        <authorList>
            <person name="Wang Y."/>
        </authorList>
    </citation>
    <scope>NUCLEOTIDE SEQUENCE</scope>
    <source>
        <strain evidence="2">WB101</strain>
    </source>
</reference>
<protein>
    <recommendedName>
        <fullName evidence="4">DUF927 domain-containing protein</fullName>
    </recommendedName>
</protein>
<dbReference type="RefSeq" id="WP_237852629.1">
    <property type="nucleotide sequence ID" value="NZ_JAKLWS010000003.1"/>
</dbReference>
<evidence type="ECO:0000313" key="2">
    <source>
        <dbReference type="EMBL" id="MCG2587786.1"/>
    </source>
</evidence>
<evidence type="ECO:0000256" key="1">
    <source>
        <dbReference type="SAM" id="MobiDB-lite"/>
    </source>
</evidence>
<evidence type="ECO:0000313" key="3">
    <source>
        <dbReference type="Proteomes" id="UP001165366"/>
    </source>
</evidence>
<dbReference type="EMBL" id="JAKLWS010000003">
    <property type="protein sequence ID" value="MCG2587786.1"/>
    <property type="molecule type" value="Genomic_DNA"/>
</dbReference>
<proteinExistence type="predicted"/>
<feature type="region of interest" description="Disordered" evidence="1">
    <location>
        <begin position="101"/>
        <end position="147"/>
    </location>
</feature>
<feature type="compositionally biased region" description="Basic residues" evidence="1">
    <location>
        <begin position="102"/>
        <end position="120"/>
    </location>
</feature>
<sequence length="775" mass="90235">MDTKRELSTSDNHHKVDLREAIDYLPQNTGKEVICKALKIVYAEDGREIALQWLQETKNTIPIDFKTYWEDIRITSFQTQNPNQYLKKNIYDPAKKTGWVPKRLRHGKQTKKPPLKRKQKQLAAEISSEKTLDEKLTQSRERNLPEEERSYVPAGILNMFGACYAHPFMKKDDKPEGDAEYKQMLRKHKIVDCEVRILEAVEHIREKQGREPDEMEVRYMLELNNRKDKCVKTIASHEELTTKTRFSNFLVKHGFVKFLSQTNDFDRFHEFLINTQTYPTVRKPNSWGEIRPGIFLFENGLFNTHRNEFIEADEDGRIPFGSNFLVCTEGSEQVRAPRLEAITGDSSRFLADKFRLWESFNGSVNVRITLGYAVACVFSREITEKGLGFPFLFKFGQRGTGKSSSMDWFMALFGYPNGNRQSVSKQNTIKGVIRRMTLPRSFPFFLDDFRNSDTNPNAPDLTSSFLNWYERIGTGMAAKTTDYTTIDTPMKACIVMTGNDKPTDPAAVSRMIILNYNRFLKREQLGQVSEITRNLRKFSQFLRLLLENYSLVRHNFFEALAENQDYLAGKNFEGRTVNNWAIVLAGLQCIEHFIPHLSHWFTEFEEFKSKICEVIRREESQQKSHNPLHEFLSNLEYFATQKQDPATGAYSPRFCLDHRHFRYRHDIEIRTSDGSIYYGDALAIHLNKTWSVLQDLRASTTQQNTYPSIQATLENSSYFLEKSVQVPLTKSIEVQEESNLRCYLLNIEELEKAGLVDELIEKAQEYEQNRGKHNY</sequence>
<reference evidence="2" key="2">
    <citation type="submission" date="2024-05" db="EMBL/GenBank/DDBJ databases">
        <title>Rhodohalobacter halophilus gen. nov., sp. nov., a moderately halophilic member of the family Balneolaceae.</title>
        <authorList>
            <person name="Xia J."/>
        </authorList>
    </citation>
    <scope>NUCLEOTIDE SEQUENCE</scope>
    <source>
        <strain evidence="2">WB101</strain>
    </source>
</reference>
<feature type="compositionally biased region" description="Basic and acidic residues" evidence="1">
    <location>
        <begin position="127"/>
        <end position="147"/>
    </location>
</feature>
<gene>
    <name evidence="2" type="ORF">L6773_04370</name>
</gene>